<dbReference type="EMBL" id="LGTK01000018">
    <property type="protein sequence ID" value="KPH76102.1"/>
    <property type="molecule type" value="Genomic_DNA"/>
</dbReference>
<evidence type="ECO:0000313" key="2">
    <source>
        <dbReference type="Proteomes" id="UP000037854"/>
    </source>
</evidence>
<comment type="caution">
    <text evidence="1">The sequence shown here is derived from an EMBL/GenBank/DDBJ whole genome shotgun (WGS) entry which is preliminary data.</text>
</comment>
<accession>A0ABR5MK47</accession>
<name>A0ABR5MK47_9BACI</name>
<gene>
    <name evidence="1" type="ORF">AFL42_07345</name>
</gene>
<protein>
    <recommendedName>
        <fullName evidence="3">Phage protein</fullName>
    </recommendedName>
</protein>
<reference evidence="1 2" key="1">
    <citation type="submission" date="2015-07" db="EMBL/GenBank/DDBJ databases">
        <title>High-quality draft genome sequence of Oceanobacillus caeni HM6, a bacillus isolated from a human feces.</title>
        <authorList>
            <person name="Kumar J."/>
            <person name="Verma M.K."/>
            <person name="Pandey R."/>
            <person name="Bhambi M."/>
            <person name="Chauhan N."/>
        </authorList>
    </citation>
    <scope>NUCLEOTIDE SEQUENCE [LARGE SCALE GENOMIC DNA]</scope>
    <source>
        <strain evidence="1 2">HM6</strain>
    </source>
</reference>
<organism evidence="1 2">
    <name type="scientific">Oceanobacillus caeni</name>
    <dbReference type="NCBI Taxonomy" id="405946"/>
    <lineage>
        <taxon>Bacteria</taxon>
        <taxon>Bacillati</taxon>
        <taxon>Bacillota</taxon>
        <taxon>Bacilli</taxon>
        <taxon>Bacillales</taxon>
        <taxon>Bacillaceae</taxon>
        <taxon>Oceanobacillus</taxon>
    </lineage>
</organism>
<proteinExistence type="predicted"/>
<keyword evidence="2" id="KW-1185">Reference proteome</keyword>
<dbReference type="RefSeq" id="WP_060668250.1">
    <property type="nucleotide sequence ID" value="NZ_JANKBL010000002.1"/>
</dbReference>
<dbReference type="Proteomes" id="UP000037854">
    <property type="component" value="Unassembled WGS sequence"/>
</dbReference>
<evidence type="ECO:0008006" key="3">
    <source>
        <dbReference type="Google" id="ProtNLM"/>
    </source>
</evidence>
<evidence type="ECO:0000313" key="1">
    <source>
        <dbReference type="EMBL" id="KPH76102.1"/>
    </source>
</evidence>
<sequence>MNQPQFTVDLGKSFNLITFVGEREEAEMMISKGWTPVWEPNLKIGNLKIQAPNVSDYFVLVK</sequence>